<dbReference type="EMBL" id="ATDL01000021">
    <property type="protein sequence ID" value="ERJ57839.1"/>
    <property type="molecule type" value="Genomic_DNA"/>
</dbReference>
<keyword evidence="1" id="KW-0812">Transmembrane</keyword>
<evidence type="ECO:0000313" key="4">
    <source>
        <dbReference type="Proteomes" id="UP000016584"/>
    </source>
</evidence>
<dbReference type="PATRIC" id="fig|1346330.5.peg.1253"/>
<accession>U2IYP8</accession>
<evidence type="ECO:0000313" key="2">
    <source>
        <dbReference type="EMBL" id="ERJ57839.1"/>
    </source>
</evidence>
<name>U2IYP8_9SPHI</name>
<keyword evidence="1" id="KW-0472">Membrane</keyword>
<dbReference type="AlphaFoldDB" id="U2IYP8"/>
<feature type="transmembrane region" description="Helical" evidence="1">
    <location>
        <begin position="17"/>
        <end position="36"/>
    </location>
</feature>
<keyword evidence="1" id="KW-1133">Transmembrane helix</keyword>
<reference evidence="2 4" key="1">
    <citation type="journal article" date="2013" name="Genome Announc.">
        <title>The Draft Genome Sequence of Sphingomonas paucimobilis Strain HER1398 (Proteobacteria), Host to the Giant PAU Phage, Indicates That It Is a Member of the Genus Sphingobacterium (Bacteroidetes).</title>
        <authorList>
            <person name="White R.A.III."/>
            <person name="Suttle C.A."/>
        </authorList>
    </citation>
    <scope>NUCLEOTIDE SEQUENCE [LARGE SCALE GENOMIC DNA]</scope>
    <source>
        <strain evidence="2 4">HER1398</strain>
    </source>
</reference>
<evidence type="ECO:0000256" key="1">
    <source>
        <dbReference type="SAM" id="Phobius"/>
    </source>
</evidence>
<dbReference type="STRING" id="1346330.M472_03575"/>
<dbReference type="EMBL" id="ATDL01000007">
    <property type="protein sequence ID" value="ERJ60290.1"/>
    <property type="molecule type" value="Genomic_DNA"/>
</dbReference>
<proteinExistence type="predicted"/>
<protein>
    <submittedName>
        <fullName evidence="2">Uncharacterized protein</fullName>
    </submittedName>
</protein>
<gene>
    <name evidence="2" type="ORF">M472_03575</name>
    <name evidence="3" type="ORF">M472_16145</name>
</gene>
<sequence>MEKSKQHTNGSIKAMRIINTIAISVFVLGILYKIFIAK</sequence>
<comment type="caution">
    <text evidence="2">The sequence shown here is derived from an EMBL/GenBank/DDBJ whole genome shotgun (WGS) entry which is preliminary data.</text>
</comment>
<organism evidence="2 4">
    <name type="scientific">Sphingobacterium paucimobilis HER1398</name>
    <dbReference type="NCBI Taxonomy" id="1346330"/>
    <lineage>
        <taxon>Bacteria</taxon>
        <taxon>Pseudomonadati</taxon>
        <taxon>Bacteroidota</taxon>
        <taxon>Sphingobacteriia</taxon>
        <taxon>Sphingobacteriales</taxon>
        <taxon>Sphingobacteriaceae</taxon>
        <taxon>Sphingobacterium</taxon>
    </lineage>
</organism>
<evidence type="ECO:0000313" key="3">
    <source>
        <dbReference type="EMBL" id="ERJ60290.1"/>
    </source>
</evidence>
<dbReference type="Proteomes" id="UP000016584">
    <property type="component" value="Unassembled WGS sequence"/>
</dbReference>
<keyword evidence="4" id="KW-1185">Reference proteome</keyword>